<dbReference type="InterPro" id="IPR011707">
    <property type="entry name" value="Cu-oxidase-like_N"/>
</dbReference>
<evidence type="ECO:0000259" key="5">
    <source>
        <dbReference type="Pfam" id="PF07732"/>
    </source>
</evidence>
<protein>
    <submittedName>
        <fullName evidence="6">Multicopper oxidase domain-containing protein</fullName>
    </submittedName>
</protein>
<dbReference type="EMBL" id="WSTA01000005">
    <property type="protein sequence ID" value="MWB97354.1"/>
    <property type="molecule type" value="Genomic_DNA"/>
</dbReference>
<evidence type="ECO:0000313" key="6">
    <source>
        <dbReference type="EMBL" id="MWB97354.1"/>
    </source>
</evidence>
<dbReference type="Proteomes" id="UP000438182">
    <property type="component" value="Unassembled WGS sequence"/>
</dbReference>
<sequence length="516" mass="55655">MLTNSALRRPRATAATAIGIAALGGAIALALAGCGLVGPAVVDTSGKVEFDRPLAIPPLAPSTLDADGTRVFALTAERGETEFEPGVPSETWGYDDDHLGPTLVAERGERVRVDVQNDLDEATTLHWHGMQLPAAVDGGPHQPIEPGASRHPEWTIDQPAATLWYHPHPHEETEQQVERGLAGLFLLHDPAERALGLPSAYGVDDVPLIVQDVSFDDDGRRTGRATSFAGALGDETIVNGTRSPYFEATTELVRLRLLNASTARILGFELADGRPMQQIASDGGLLAAPVETAHVRLSPGERAEVVVRLTPGERVVLRSRMTSAELGGDDVLAGLNGGRDVFDVLELRAAADLTASAPVPAALADLPDLPGPDEVAIERRFDLHGFDINDRSMDPDRIDLVAERGRTERWIVHNTSKLPHSFHVHDAQFRIESIGGAPPPPELAGWKDTVYAVPETEIALLVRFDGPGDPEHPYMYHCHLLMHEDAGMMGQFLVVEPGQDADEHFRMDDGEGHRHG</sequence>
<dbReference type="RefSeq" id="WP_160422698.1">
    <property type="nucleotide sequence ID" value="NZ_WSTA01000005.1"/>
</dbReference>
<reference evidence="6 7" key="1">
    <citation type="submission" date="2019-12" db="EMBL/GenBank/DDBJ databases">
        <authorList>
            <person name="Kim Y.S."/>
        </authorList>
    </citation>
    <scope>NUCLEOTIDE SEQUENCE [LARGE SCALE GENOMIC DNA]</scope>
    <source>
        <strain evidence="6 7">MMS17-SY077</strain>
    </source>
</reference>
<evidence type="ECO:0000256" key="2">
    <source>
        <dbReference type="ARBA" id="ARBA00022723"/>
    </source>
</evidence>
<dbReference type="PROSITE" id="PS00080">
    <property type="entry name" value="MULTICOPPER_OXIDASE2"/>
    <property type="match status" value="1"/>
</dbReference>
<dbReference type="Gene3D" id="2.60.40.420">
    <property type="entry name" value="Cupredoxins - blue copper proteins"/>
    <property type="match status" value="3"/>
</dbReference>
<dbReference type="PANTHER" id="PTHR48267:SF1">
    <property type="entry name" value="BILIRUBIN OXIDASE"/>
    <property type="match status" value="1"/>
</dbReference>
<name>A0A6I4P2D7_9MICO</name>
<feature type="domain" description="Plastocyanin-like" evidence="4">
    <location>
        <begin position="384"/>
        <end position="495"/>
    </location>
</feature>
<dbReference type="AlphaFoldDB" id="A0A6I4P2D7"/>
<dbReference type="Pfam" id="PF07732">
    <property type="entry name" value="Cu-oxidase_3"/>
    <property type="match status" value="1"/>
</dbReference>
<dbReference type="SUPFAM" id="SSF49503">
    <property type="entry name" value="Cupredoxins"/>
    <property type="match status" value="3"/>
</dbReference>
<organism evidence="6 7">
    <name type="scientific">Agromyces seonyuensis</name>
    <dbReference type="NCBI Taxonomy" id="2662446"/>
    <lineage>
        <taxon>Bacteria</taxon>
        <taxon>Bacillati</taxon>
        <taxon>Actinomycetota</taxon>
        <taxon>Actinomycetes</taxon>
        <taxon>Micrococcales</taxon>
        <taxon>Microbacteriaceae</taxon>
        <taxon>Agromyces</taxon>
    </lineage>
</organism>
<evidence type="ECO:0000259" key="4">
    <source>
        <dbReference type="Pfam" id="PF07731"/>
    </source>
</evidence>
<keyword evidence="2" id="KW-0479">Metal-binding</keyword>
<keyword evidence="7" id="KW-1185">Reference proteome</keyword>
<dbReference type="CDD" id="cd13890">
    <property type="entry name" value="CuRO_3_CueO_FtsP"/>
    <property type="match status" value="1"/>
</dbReference>
<proteinExistence type="inferred from homology"/>
<dbReference type="InterPro" id="IPR008972">
    <property type="entry name" value="Cupredoxin"/>
</dbReference>
<evidence type="ECO:0000256" key="1">
    <source>
        <dbReference type="ARBA" id="ARBA00010609"/>
    </source>
</evidence>
<evidence type="ECO:0000256" key="3">
    <source>
        <dbReference type="ARBA" id="ARBA00023002"/>
    </source>
</evidence>
<dbReference type="InterPro" id="IPR011706">
    <property type="entry name" value="Cu-oxidase_C"/>
</dbReference>
<dbReference type="CDD" id="cd13867">
    <property type="entry name" value="CuRO_2_CueO_FtsP"/>
    <property type="match status" value="1"/>
</dbReference>
<feature type="domain" description="Plastocyanin-like" evidence="5">
    <location>
        <begin position="77"/>
        <end position="191"/>
    </location>
</feature>
<evidence type="ECO:0000313" key="7">
    <source>
        <dbReference type="Proteomes" id="UP000438182"/>
    </source>
</evidence>
<dbReference type="InterPro" id="IPR002355">
    <property type="entry name" value="Cu_oxidase_Cu_BS"/>
</dbReference>
<dbReference type="GO" id="GO:0016491">
    <property type="term" value="F:oxidoreductase activity"/>
    <property type="evidence" value="ECO:0007669"/>
    <property type="project" value="UniProtKB-KW"/>
</dbReference>
<comment type="caution">
    <text evidence="6">The sequence shown here is derived from an EMBL/GenBank/DDBJ whole genome shotgun (WGS) entry which is preliminary data.</text>
</comment>
<dbReference type="PANTHER" id="PTHR48267">
    <property type="entry name" value="CUPREDOXIN SUPERFAMILY PROTEIN"/>
    <property type="match status" value="1"/>
</dbReference>
<dbReference type="GO" id="GO:0005507">
    <property type="term" value="F:copper ion binding"/>
    <property type="evidence" value="ECO:0007669"/>
    <property type="project" value="InterPro"/>
</dbReference>
<accession>A0A6I4P2D7</accession>
<dbReference type="InterPro" id="IPR045087">
    <property type="entry name" value="Cu-oxidase_fam"/>
</dbReference>
<dbReference type="CDD" id="cd04232">
    <property type="entry name" value="CuRO_1_CueO_FtsP"/>
    <property type="match status" value="1"/>
</dbReference>
<comment type="similarity">
    <text evidence="1">Belongs to the multicopper oxidase family.</text>
</comment>
<gene>
    <name evidence="6" type="ORF">GB864_02100</name>
</gene>
<keyword evidence="3" id="KW-0560">Oxidoreductase</keyword>
<dbReference type="Pfam" id="PF07731">
    <property type="entry name" value="Cu-oxidase_2"/>
    <property type="match status" value="1"/>
</dbReference>